<dbReference type="FunFam" id="3.20.20.100:FF:000004">
    <property type="entry name" value="Oxidoreductase, aldo/keto reductase"/>
    <property type="match status" value="1"/>
</dbReference>
<keyword evidence="4" id="KW-1185">Reference proteome</keyword>
<organism evidence="3 4">
    <name type="scientific">Mangrovactinospora gilvigrisea</name>
    <dbReference type="NCBI Taxonomy" id="1428644"/>
    <lineage>
        <taxon>Bacteria</taxon>
        <taxon>Bacillati</taxon>
        <taxon>Actinomycetota</taxon>
        <taxon>Actinomycetes</taxon>
        <taxon>Kitasatosporales</taxon>
        <taxon>Streptomycetaceae</taxon>
        <taxon>Mangrovactinospora</taxon>
    </lineage>
</organism>
<evidence type="ECO:0000259" key="2">
    <source>
        <dbReference type="Pfam" id="PF00248"/>
    </source>
</evidence>
<evidence type="ECO:0000313" key="4">
    <source>
        <dbReference type="Proteomes" id="UP000243342"/>
    </source>
</evidence>
<protein>
    <submittedName>
        <fullName evidence="3">Aldo/keto reductase</fullName>
    </submittedName>
</protein>
<reference evidence="3 4" key="1">
    <citation type="submission" date="2016-10" db="EMBL/GenBank/DDBJ databases">
        <title>Genome sequence of Streptomyces gilvigriseus MUSC 26.</title>
        <authorList>
            <person name="Lee L.-H."/>
            <person name="Ser H.-L."/>
        </authorList>
    </citation>
    <scope>NUCLEOTIDE SEQUENCE [LARGE SCALE GENOMIC DNA]</scope>
    <source>
        <strain evidence="3 4">MUSC 26</strain>
    </source>
</reference>
<sequence length="321" mass="34001">MEYRRLGSSGLVVSAVGVGCNQFGGKVDAAIGASIVDAALEEGVTLFDTADVYGAAPGASEEALGQALKGRRDQVVLATKFGSDMRGGNGPDWGARGGRRYIRIAVEASLRRLGTDWIDLYQIHRPDPATPIEETLDALGELVREGKIRYAGCSNYAAWEVADAGWTARTRHLPGFVSAQNKYSLLDRAAEDELVPACEAFGLGLLPYFPLEHGLLTGKYRRGEAAPAGTRLADERRRRILDGAPWDVIEGVEAFGKERGLSPLDVAIAGLAAQPAVSSVIAGVTGPDQLRANARALRWQPEAAEIVELDALTSGGDAFGA</sequence>
<accession>A0A1J7CFQ7</accession>
<gene>
    <name evidence="3" type="ORF">BIV57_05670</name>
</gene>
<comment type="caution">
    <text evidence="3">The sequence shown here is derived from an EMBL/GenBank/DDBJ whole genome shotgun (WGS) entry which is preliminary data.</text>
</comment>
<dbReference type="Proteomes" id="UP000243342">
    <property type="component" value="Unassembled WGS sequence"/>
</dbReference>
<dbReference type="GO" id="GO:0016491">
    <property type="term" value="F:oxidoreductase activity"/>
    <property type="evidence" value="ECO:0007669"/>
    <property type="project" value="UniProtKB-KW"/>
</dbReference>
<dbReference type="PANTHER" id="PTHR43364">
    <property type="entry name" value="NADH-SPECIFIC METHYLGLYOXAL REDUCTASE-RELATED"/>
    <property type="match status" value="1"/>
</dbReference>
<dbReference type="InterPro" id="IPR036812">
    <property type="entry name" value="NAD(P)_OxRdtase_dom_sf"/>
</dbReference>
<dbReference type="AlphaFoldDB" id="A0A1J7CFQ7"/>
<dbReference type="PROSITE" id="PS51257">
    <property type="entry name" value="PROKAR_LIPOPROTEIN"/>
    <property type="match status" value="1"/>
</dbReference>
<feature type="domain" description="NADP-dependent oxidoreductase" evidence="2">
    <location>
        <begin position="16"/>
        <end position="312"/>
    </location>
</feature>
<evidence type="ECO:0000313" key="3">
    <source>
        <dbReference type="EMBL" id="OIV38498.1"/>
    </source>
</evidence>
<dbReference type="EMBL" id="MLCF01000021">
    <property type="protein sequence ID" value="OIV38498.1"/>
    <property type="molecule type" value="Genomic_DNA"/>
</dbReference>
<dbReference type="InterPro" id="IPR023210">
    <property type="entry name" value="NADP_OxRdtase_dom"/>
</dbReference>
<dbReference type="GO" id="GO:0005829">
    <property type="term" value="C:cytosol"/>
    <property type="evidence" value="ECO:0007669"/>
    <property type="project" value="TreeGrafter"/>
</dbReference>
<dbReference type="PANTHER" id="PTHR43364:SF4">
    <property type="entry name" value="NAD(P)-LINKED OXIDOREDUCTASE SUPERFAMILY PROTEIN"/>
    <property type="match status" value="1"/>
</dbReference>
<dbReference type="InterPro" id="IPR050523">
    <property type="entry name" value="AKR_Detox_Biosynth"/>
</dbReference>
<dbReference type="STRING" id="1428644.BIV57_05670"/>
<keyword evidence="1" id="KW-0560">Oxidoreductase</keyword>
<dbReference type="OrthoDB" id="9768793at2"/>
<name>A0A1J7CFQ7_9ACTN</name>
<dbReference type="Pfam" id="PF00248">
    <property type="entry name" value="Aldo_ket_red"/>
    <property type="match status" value="1"/>
</dbReference>
<dbReference type="SUPFAM" id="SSF51430">
    <property type="entry name" value="NAD(P)-linked oxidoreductase"/>
    <property type="match status" value="1"/>
</dbReference>
<proteinExistence type="predicted"/>
<dbReference type="Gene3D" id="3.20.20.100">
    <property type="entry name" value="NADP-dependent oxidoreductase domain"/>
    <property type="match status" value="1"/>
</dbReference>
<evidence type="ECO:0000256" key="1">
    <source>
        <dbReference type="ARBA" id="ARBA00023002"/>
    </source>
</evidence>